<feature type="domain" description="AB hydrolase-1" evidence="2">
    <location>
        <begin position="31"/>
        <end position="279"/>
    </location>
</feature>
<evidence type="ECO:0000313" key="3">
    <source>
        <dbReference type="EMBL" id="KAL1404905.1"/>
    </source>
</evidence>
<dbReference type="SUPFAM" id="SSF53474">
    <property type="entry name" value="alpha/beta-Hydrolases"/>
    <property type="match status" value="1"/>
</dbReference>
<dbReference type="PANTHER" id="PTHR42977">
    <property type="entry name" value="HYDROLASE-RELATED"/>
    <property type="match status" value="1"/>
</dbReference>
<evidence type="ECO:0000313" key="4">
    <source>
        <dbReference type="Proteomes" id="UP001565368"/>
    </source>
</evidence>
<gene>
    <name evidence="3" type="ORF">Q8F55_008516</name>
</gene>
<dbReference type="GeneID" id="95989559"/>
<name>A0ABR3PR18_9TREE</name>
<dbReference type="Proteomes" id="UP001565368">
    <property type="component" value="Unassembled WGS sequence"/>
</dbReference>
<protein>
    <recommendedName>
        <fullName evidence="2">AB hydrolase-1 domain-containing protein</fullName>
    </recommendedName>
</protein>
<dbReference type="Gene3D" id="3.40.50.1820">
    <property type="entry name" value="alpha/beta hydrolase"/>
    <property type="match status" value="1"/>
</dbReference>
<evidence type="ECO:0000256" key="1">
    <source>
        <dbReference type="ARBA" id="ARBA00022801"/>
    </source>
</evidence>
<dbReference type="Pfam" id="PF00561">
    <property type="entry name" value="Abhydrolase_1"/>
    <property type="match status" value="1"/>
</dbReference>
<dbReference type="PRINTS" id="PR00412">
    <property type="entry name" value="EPOXHYDRLASE"/>
</dbReference>
<dbReference type="EMBL" id="JBBXJM010000007">
    <property type="protein sequence ID" value="KAL1404905.1"/>
    <property type="molecule type" value="Genomic_DNA"/>
</dbReference>
<dbReference type="InterPro" id="IPR000639">
    <property type="entry name" value="Epox_hydrolase-like"/>
</dbReference>
<dbReference type="InterPro" id="IPR029058">
    <property type="entry name" value="AB_hydrolase_fold"/>
</dbReference>
<organism evidence="3 4">
    <name type="scientific">Vanrija albida</name>
    <dbReference type="NCBI Taxonomy" id="181172"/>
    <lineage>
        <taxon>Eukaryota</taxon>
        <taxon>Fungi</taxon>
        <taxon>Dikarya</taxon>
        <taxon>Basidiomycota</taxon>
        <taxon>Agaricomycotina</taxon>
        <taxon>Tremellomycetes</taxon>
        <taxon>Trichosporonales</taxon>
        <taxon>Trichosporonaceae</taxon>
        <taxon>Vanrija</taxon>
    </lineage>
</organism>
<dbReference type="InterPro" id="IPR051340">
    <property type="entry name" value="Haloalkane_dehalogenase"/>
</dbReference>
<sequence>MSPTTHYHTVTLAARGGIDLAYAEAGDPTAPTLILLHGFPSSSNQYRHLIPALADKYRVLAPDLPGFGSTVVHSDPTNLTFSDLTDALEGFVDTLGVSHFGVYIFDYGAPTALRFALRRPAAITALITQNGNAYEEGLGAALWAPVRTLWATERGTPAFDEALAPLAGLLTFEATKRQYTLGTPAPLLDRIDPAAYALDQANNARSPETQVGLLYDYRSNVALYPQFQAWLRESRVPVLAVWGRGDEIFVPAGAEAYARDAVDAEVHLLDGGHFLLETHVEAVAALIRTFLERVRFGQAA</sequence>
<evidence type="ECO:0000259" key="2">
    <source>
        <dbReference type="Pfam" id="PF00561"/>
    </source>
</evidence>
<proteinExistence type="predicted"/>
<accession>A0ABR3PR18</accession>
<reference evidence="3 4" key="1">
    <citation type="submission" date="2023-08" db="EMBL/GenBank/DDBJ databases">
        <title>Annotated Genome Sequence of Vanrija albida AlHP1.</title>
        <authorList>
            <person name="Herzog R."/>
        </authorList>
    </citation>
    <scope>NUCLEOTIDE SEQUENCE [LARGE SCALE GENOMIC DNA]</scope>
    <source>
        <strain evidence="3 4">AlHP1</strain>
    </source>
</reference>
<keyword evidence="1" id="KW-0378">Hydrolase</keyword>
<comment type="caution">
    <text evidence="3">The sequence shown here is derived from an EMBL/GenBank/DDBJ whole genome shotgun (WGS) entry which is preliminary data.</text>
</comment>
<dbReference type="PANTHER" id="PTHR42977:SF3">
    <property type="entry name" value="AB HYDROLASE-1 DOMAIN-CONTAINING PROTEIN"/>
    <property type="match status" value="1"/>
</dbReference>
<dbReference type="RefSeq" id="XP_069204849.1">
    <property type="nucleotide sequence ID" value="XM_069356912.1"/>
</dbReference>
<dbReference type="InterPro" id="IPR000073">
    <property type="entry name" value="AB_hydrolase_1"/>
</dbReference>
<keyword evidence="4" id="KW-1185">Reference proteome</keyword>